<reference evidence="7" key="1">
    <citation type="journal article" date="2020" name="bioRxiv">
        <title>Whole genome comparisons of ergot fungi reveals the divergence and evolution of species within the genus Claviceps are the result of varying mechanisms driving genome evolution and host range expansion.</title>
        <authorList>
            <person name="Wyka S.A."/>
            <person name="Mondo S.J."/>
            <person name="Liu M."/>
            <person name="Dettman J."/>
            <person name="Nalam V."/>
            <person name="Broders K.D."/>
        </authorList>
    </citation>
    <scope>NUCLEOTIDE SEQUENCE</scope>
    <source>
        <strain evidence="7">CCC 602</strain>
    </source>
</reference>
<evidence type="ECO:0000313" key="8">
    <source>
        <dbReference type="Proteomes" id="UP000748025"/>
    </source>
</evidence>
<evidence type="ECO:0000256" key="2">
    <source>
        <dbReference type="ARBA" id="ARBA00022692"/>
    </source>
</evidence>
<organism evidence="7 8">
    <name type="scientific">Claviceps pusilla</name>
    <dbReference type="NCBI Taxonomy" id="123648"/>
    <lineage>
        <taxon>Eukaryota</taxon>
        <taxon>Fungi</taxon>
        <taxon>Dikarya</taxon>
        <taxon>Ascomycota</taxon>
        <taxon>Pezizomycotina</taxon>
        <taxon>Sordariomycetes</taxon>
        <taxon>Hypocreomycetidae</taxon>
        <taxon>Hypocreales</taxon>
        <taxon>Clavicipitaceae</taxon>
        <taxon>Claviceps</taxon>
    </lineage>
</organism>
<name>A0A9P7SXI1_9HYPO</name>
<dbReference type="Pfam" id="PF07946">
    <property type="entry name" value="CCDC47"/>
    <property type="match status" value="1"/>
</dbReference>
<dbReference type="OrthoDB" id="10039147at2759"/>
<dbReference type="GO" id="GO:0016020">
    <property type="term" value="C:membrane"/>
    <property type="evidence" value="ECO:0007669"/>
    <property type="project" value="UniProtKB-SubCell"/>
</dbReference>
<comment type="subcellular location">
    <subcellularLocation>
        <location evidence="1">Membrane</location>
        <topology evidence="1">Single-pass membrane protein</topology>
    </subcellularLocation>
</comment>
<evidence type="ECO:0000256" key="1">
    <source>
        <dbReference type="ARBA" id="ARBA00004167"/>
    </source>
</evidence>
<keyword evidence="4 6" id="KW-0472">Membrane</keyword>
<dbReference type="GO" id="GO:0005783">
    <property type="term" value="C:endoplasmic reticulum"/>
    <property type="evidence" value="ECO:0007669"/>
    <property type="project" value="InterPro"/>
</dbReference>
<feature type="transmembrane region" description="Helical" evidence="6">
    <location>
        <begin position="144"/>
        <end position="163"/>
    </location>
</feature>
<keyword evidence="8" id="KW-1185">Reference proteome</keyword>
<feature type="compositionally biased region" description="Basic and acidic residues" evidence="5">
    <location>
        <begin position="448"/>
        <end position="495"/>
    </location>
</feature>
<sequence>MPIVWQELAGRAGKDKKWPHLTFLRRIVNANQNSATWTSQLKSLSSARPENPSRLLASQPLQQVMADLFKNLFGGGQPEKGPANPKVDSDFADFAGAPDPVAEPVADAATAGSTAPGVAATARPYTKWYNVHERHSLSEFKAEGVILVIAALIVLFHILGARANRSKARAWMRANAPILHKEFALVGFGGVPNSDNDNVQPESLIKERSLSSFATYASGRQNVAFLDVKLTMTKKFNPILGLVETAASLVSDMFSSPQDTMEAFLYPFDGKENLTLPALPGAEEVRAKDTKSTYDAFVWAIVHKESMRRLREDRYDVTLTATKENPKLPPWLVVMSESAEVTETLLTPELIDAVKSAGDDFEYLIVSDQPTEKPAKLDDTTPRKRIFLKHRLPSGGNNDGSSYGNLTPIFQYFLRLPDFLVQNARFRPEVLRKVRATREAMIAQIKKMADEEKSEDRQWEKEKAKKAKRDADLKGLDAKAQKKYLEKEREKEMRRSQKKMTMRG</sequence>
<accession>A0A9P7SXI1</accession>
<dbReference type="GO" id="GO:0005509">
    <property type="term" value="F:calcium ion binding"/>
    <property type="evidence" value="ECO:0007669"/>
    <property type="project" value="InterPro"/>
</dbReference>
<dbReference type="GO" id="GO:0032469">
    <property type="term" value="P:endoplasmic reticulum calcium ion homeostasis"/>
    <property type="evidence" value="ECO:0007669"/>
    <property type="project" value="InterPro"/>
</dbReference>
<evidence type="ECO:0000256" key="3">
    <source>
        <dbReference type="ARBA" id="ARBA00022989"/>
    </source>
</evidence>
<protein>
    <recommendedName>
        <fullName evidence="9">DUF1682 domain protein</fullName>
    </recommendedName>
</protein>
<proteinExistence type="predicted"/>
<feature type="region of interest" description="Disordered" evidence="5">
    <location>
        <begin position="448"/>
        <end position="504"/>
    </location>
</feature>
<comment type="caution">
    <text evidence="7">The sequence shown here is derived from an EMBL/GenBank/DDBJ whole genome shotgun (WGS) entry which is preliminary data.</text>
</comment>
<dbReference type="EMBL" id="SRPW01001200">
    <property type="protein sequence ID" value="KAG6004975.1"/>
    <property type="molecule type" value="Genomic_DNA"/>
</dbReference>
<keyword evidence="3 6" id="KW-1133">Transmembrane helix</keyword>
<dbReference type="AlphaFoldDB" id="A0A9P7SXI1"/>
<evidence type="ECO:0000256" key="5">
    <source>
        <dbReference type="SAM" id="MobiDB-lite"/>
    </source>
</evidence>
<dbReference type="InterPro" id="IPR012879">
    <property type="entry name" value="CCDC47"/>
</dbReference>
<dbReference type="Proteomes" id="UP000748025">
    <property type="component" value="Unassembled WGS sequence"/>
</dbReference>
<dbReference type="PANTHER" id="PTHR12883">
    <property type="entry name" value="ADIPOCYTE-SPECIFIC PROTEIN 4-RELATED"/>
    <property type="match status" value="1"/>
</dbReference>
<keyword evidence="2 6" id="KW-0812">Transmembrane</keyword>
<evidence type="ECO:0008006" key="9">
    <source>
        <dbReference type="Google" id="ProtNLM"/>
    </source>
</evidence>
<gene>
    <name evidence="7" type="ORF">E4U43_000650</name>
</gene>
<evidence type="ECO:0000313" key="7">
    <source>
        <dbReference type="EMBL" id="KAG6004975.1"/>
    </source>
</evidence>
<evidence type="ECO:0000256" key="4">
    <source>
        <dbReference type="ARBA" id="ARBA00023136"/>
    </source>
</evidence>
<evidence type="ECO:0000256" key="6">
    <source>
        <dbReference type="SAM" id="Phobius"/>
    </source>
</evidence>
<dbReference type="PANTHER" id="PTHR12883:SF0">
    <property type="entry name" value="PAT COMPLEX SUBUNIT CCDC47"/>
    <property type="match status" value="1"/>
</dbReference>